<evidence type="ECO:0000313" key="3">
    <source>
        <dbReference type="Proteomes" id="UP000010422"/>
    </source>
</evidence>
<dbReference type="AlphaFoldDB" id="L0PAK3"/>
<dbReference type="Pfam" id="PF05234">
    <property type="entry name" value="UAF_Rrn10"/>
    <property type="match status" value="1"/>
</dbReference>
<dbReference type="Proteomes" id="UP000010422">
    <property type="component" value="Unassembled WGS sequence"/>
</dbReference>
<dbReference type="EMBL" id="CAKM01000159">
    <property type="protein sequence ID" value="CCJ29134.1"/>
    <property type="molecule type" value="Genomic_DNA"/>
</dbReference>
<reference evidence="2 3" key="1">
    <citation type="journal article" date="2012" name="MBio">
        <title>De novo assembly of the Pneumocystis jirovecii genome from a single bronchoalveolar lavage fluid specimen from a patient.</title>
        <authorList>
            <person name="Cisse O.H."/>
            <person name="Pagni M."/>
            <person name="Hauser P.M."/>
        </authorList>
    </citation>
    <scope>NUCLEOTIDE SEQUENCE [LARGE SCALE GENOMIC DNA]</scope>
    <source>
        <strain evidence="2 3">SE8</strain>
    </source>
</reference>
<protein>
    <submittedName>
        <fullName evidence="2">Uncharacterized protein</fullName>
    </submittedName>
</protein>
<dbReference type="STRING" id="1209962.L0PAK3"/>
<dbReference type="InParanoid" id="L0PAK3"/>
<sequence>MRKRHATIYDAVSDKIFPPHKYTQPSSTSELPRLRKQRPRGPDEYLKVTSTDWTKQLPNSVRFSKPKIYKQIIDIIKELLQALNNYVANFSMKYPFPSLFESLDETALLALGILVEETVATLLGNGEKMFVEQTENVSNNQTA</sequence>
<evidence type="ECO:0000313" key="2">
    <source>
        <dbReference type="EMBL" id="CCJ29134.1"/>
    </source>
</evidence>
<dbReference type="InterPro" id="IPR022793">
    <property type="entry name" value="Rrn10"/>
</dbReference>
<organism evidence="3">
    <name type="scientific">Pneumocystis jirovecii</name>
    <name type="common">Human pneumocystis pneumonia agent</name>
    <dbReference type="NCBI Taxonomy" id="42068"/>
    <lineage>
        <taxon>Eukaryota</taxon>
        <taxon>Fungi</taxon>
        <taxon>Dikarya</taxon>
        <taxon>Ascomycota</taxon>
        <taxon>Taphrinomycotina</taxon>
        <taxon>Pneumocystomycetes</taxon>
        <taxon>Pneumocystaceae</taxon>
        <taxon>Pneumocystis</taxon>
    </lineage>
</organism>
<dbReference type="VEuPathDB" id="FungiDB:PNEJI1_002671"/>
<name>L0PAK3_PNEJI</name>
<dbReference type="PANTHER" id="PTHR28054:SF1">
    <property type="entry name" value="RNA POLYMERASE I-SPECIFIC TRANSCRIPTION INITIATION FACTOR RRN10"/>
    <property type="match status" value="1"/>
</dbReference>
<proteinExistence type="predicted"/>
<comment type="caution">
    <text evidence="2">The sequence shown here is derived from an EMBL/GenBank/DDBJ whole genome shotgun (WGS) entry which is preliminary data.</text>
</comment>
<feature type="region of interest" description="Disordered" evidence="1">
    <location>
        <begin position="18"/>
        <end position="45"/>
    </location>
</feature>
<evidence type="ECO:0000256" key="1">
    <source>
        <dbReference type="SAM" id="MobiDB-lite"/>
    </source>
</evidence>
<dbReference type="PANTHER" id="PTHR28054">
    <property type="entry name" value="RNA POLYMERASE I-SPECIFIC TRANSCRIPTION INITIATION FACTOR RRN10"/>
    <property type="match status" value="1"/>
</dbReference>
<gene>
    <name evidence="2" type="ORF">PNEJI1_002671</name>
</gene>
<accession>L0PAK3</accession>
<dbReference type="GO" id="GO:0006360">
    <property type="term" value="P:transcription by RNA polymerase I"/>
    <property type="evidence" value="ECO:0007669"/>
    <property type="project" value="InterPro"/>
</dbReference>